<dbReference type="Gene3D" id="3.40.50.300">
    <property type="entry name" value="P-loop containing nucleotide triphosphate hydrolases"/>
    <property type="match status" value="1"/>
</dbReference>
<evidence type="ECO:0000256" key="3">
    <source>
        <dbReference type="ARBA" id="ARBA00022741"/>
    </source>
</evidence>
<evidence type="ECO:0000256" key="4">
    <source>
        <dbReference type="ARBA" id="ARBA00022840"/>
    </source>
</evidence>
<name>A0A1H0SIW7_9MICO</name>
<evidence type="ECO:0000313" key="6">
    <source>
        <dbReference type="EMBL" id="SDP41086.1"/>
    </source>
</evidence>
<protein>
    <submittedName>
        <fullName evidence="6">ABC-2 type transport system ATP-binding protein</fullName>
    </submittedName>
</protein>
<dbReference type="Proteomes" id="UP000199077">
    <property type="component" value="Chromosome I"/>
</dbReference>
<dbReference type="AlphaFoldDB" id="A0A1H0SIW7"/>
<dbReference type="EMBL" id="LT629711">
    <property type="protein sequence ID" value="SDP41086.1"/>
    <property type="molecule type" value="Genomic_DNA"/>
</dbReference>
<gene>
    <name evidence="6" type="ORF">SAMN04489867_2361</name>
</gene>
<dbReference type="InterPro" id="IPR027417">
    <property type="entry name" value="P-loop_NTPase"/>
</dbReference>
<keyword evidence="2" id="KW-0813">Transport</keyword>
<sequence length="310" mass="33116">MSRGSDAGQGPAVRLGGLTKRYGRNRGVESLTLEVARGEVLGFLGPNGAGKSTTIRLVMGLSRPNAGSVQVLGGSPREVAVRRRIGYLPGELRLFPALSGRDLLDRLAHIHGGVSAVDIDSLAARLGAELDRPLRALSKGNRQKIGLVLAFMHRPELLVLDEPTSGLDPLLQDEFARLIRERVADGATVFLSSHDLDEVERVVDRVAIIREGRLVAVDTVSGLRERAPRVVQLHLDHVPAQAVLAAIPGVRVIDRRGDGVSLEVNGSMAPLLRAIGDMGATDLVARPAGLDEIFRAFYRGTDVDEGPLAS</sequence>
<dbReference type="RefSeq" id="WP_197674693.1">
    <property type="nucleotide sequence ID" value="NZ_LT629711.1"/>
</dbReference>
<feature type="domain" description="ABC transporter" evidence="5">
    <location>
        <begin position="13"/>
        <end position="236"/>
    </location>
</feature>
<evidence type="ECO:0000256" key="1">
    <source>
        <dbReference type="ARBA" id="ARBA00005417"/>
    </source>
</evidence>
<dbReference type="PANTHER" id="PTHR43335">
    <property type="entry name" value="ABC TRANSPORTER, ATP-BINDING PROTEIN"/>
    <property type="match status" value="1"/>
</dbReference>
<dbReference type="PROSITE" id="PS00211">
    <property type="entry name" value="ABC_TRANSPORTER_1"/>
    <property type="match status" value="1"/>
</dbReference>
<keyword evidence="7" id="KW-1185">Reference proteome</keyword>
<accession>A0A1H0SIW7</accession>
<dbReference type="CDD" id="cd03230">
    <property type="entry name" value="ABC_DR_subfamily_A"/>
    <property type="match status" value="1"/>
</dbReference>
<evidence type="ECO:0000259" key="5">
    <source>
        <dbReference type="PROSITE" id="PS50893"/>
    </source>
</evidence>
<dbReference type="STRING" id="443156.SAMN04489867_2361"/>
<dbReference type="SMART" id="SM00382">
    <property type="entry name" value="AAA"/>
    <property type="match status" value="1"/>
</dbReference>
<dbReference type="Pfam" id="PF00005">
    <property type="entry name" value="ABC_tran"/>
    <property type="match status" value="1"/>
</dbReference>
<keyword evidence="4 6" id="KW-0067">ATP-binding</keyword>
<evidence type="ECO:0000256" key="2">
    <source>
        <dbReference type="ARBA" id="ARBA00022448"/>
    </source>
</evidence>
<dbReference type="InterPro" id="IPR003593">
    <property type="entry name" value="AAA+_ATPase"/>
</dbReference>
<dbReference type="InterPro" id="IPR017871">
    <property type="entry name" value="ABC_transporter-like_CS"/>
</dbReference>
<reference evidence="7" key="1">
    <citation type="submission" date="2016-10" db="EMBL/GenBank/DDBJ databases">
        <authorList>
            <person name="Varghese N."/>
            <person name="Submissions S."/>
        </authorList>
    </citation>
    <scope>NUCLEOTIDE SEQUENCE [LARGE SCALE GENOMIC DNA]</scope>
    <source>
        <strain evidence="7">DSM 22329</strain>
    </source>
</reference>
<dbReference type="PROSITE" id="PS50893">
    <property type="entry name" value="ABC_TRANSPORTER_2"/>
    <property type="match status" value="1"/>
</dbReference>
<dbReference type="GO" id="GO:0016887">
    <property type="term" value="F:ATP hydrolysis activity"/>
    <property type="evidence" value="ECO:0007669"/>
    <property type="project" value="InterPro"/>
</dbReference>
<comment type="similarity">
    <text evidence="1">Belongs to the ABC transporter superfamily.</text>
</comment>
<keyword evidence="3" id="KW-0547">Nucleotide-binding</keyword>
<dbReference type="GO" id="GO:0005524">
    <property type="term" value="F:ATP binding"/>
    <property type="evidence" value="ECO:0007669"/>
    <property type="project" value="UniProtKB-KW"/>
</dbReference>
<dbReference type="PANTHER" id="PTHR43335:SF4">
    <property type="entry name" value="ABC TRANSPORTER, ATP-BINDING PROTEIN"/>
    <property type="match status" value="1"/>
</dbReference>
<organism evidence="6 7">
    <name type="scientific">Pedococcus dokdonensis</name>
    <dbReference type="NCBI Taxonomy" id="443156"/>
    <lineage>
        <taxon>Bacteria</taxon>
        <taxon>Bacillati</taxon>
        <taxon>Actinomycetota</taxon>
        <taxon>Actinomycetes</taxon>
        <taxon>Micrococcales</taxon>
        <taxon>Intrasporangiaceae</taxon>
        <taxon>Pedococcus</taxon>
    </lineage>
</organism>
<dbReference type="SUPFAM" id="SSF52540">
    <property type="entry name" value="P-loop containing nucleoside triphosphate hydrolases"/>
    <property type="match status" value="1"/>
</dbReference>
<dbReference type="InterPro" id="IPR003439">
    <property type="entry name" value="ABC_transporter-like_ATP-bd"/>
</dbReference>
<evidence type="ECO:0000313" key="7">
    <source>
        <dbReference type="Proteomes" id="UP000199077"/>
    </source>
</evidence>
<proteinExistence type="inferred from homology"/>